<accession>A0A3M7QB26</accession>
<reference evidence="2 3" key="1">
    <citation type="journal article" date="2018" name="Sci. Rep.">
        <title>Genomic signatures of local adaptation to the degree of environmental predictability in rotifers.</title>
        <authorList>
            <person name="Franch-Gras L."/>
            <person name="Hahn C."/>
            <person name="Garcia-Roger E.M."/>
            <person name="Carmona M.J."/>
            <person name="Serra M."/>
            <person name="Gomez A."/>
        </authorList>
    </citation>
    <scope>NUCLEOTIDE SEQUENCE [LARGE SCALE GENOMIC DNA]</scope>
    <source>
        <strain evidence="2">HYR1</strain>
    </source>
</reference>
<evidence type="ECO:0000256" key="1">
    <source>
        <dbReference type="SAM" id="Phobius"/>
    </source>
</evidence>
<feature type="transmembrane region" description="Helical" evidence="1">
    <location>
        <begin position="33"/>
        <end position="54"/>
    </location>
</feature>
<keyword evidence="3" id="KW-1185">Reference proteome</keyword>
<gene>
    <name evidence="2" type="ORF">BpHYR1_021393</name>
</gene>
<proteinExistence type="predicted"/>
<keyword evidence="1" id="KW-1133">Transmembrane helix</keyword>
<protein>
    <submittedName>
        <fullName evidence="2">Uncharacterized protein</fullName>
    </submittedName>
</protein>
<dbReference type="Proteomes" id="UP000276133">
    <property type="component" value="Unassembled WGS sequence"/>
</dbReference>
<comment type="caution">
    <text evidence="2">The sequence shown here is derived from an EMBL/GenBank/DDBJ whole genome shotgun (WGS) entry which is preliminary data.</text>
</comment>
<name>A0A3M7QB26_BRAPC</name>
<dbReference type="EMBL" id="REGN01006666">
    <property type="protein sequence ID" value="RNA08667.1"/>
    <property type="molecule type" value="Genomic_DNA"/>
</dbReference>
<organism evidence="2 3">
    <name type="scientific">Brachionus plicatilis</name>
    <name type="common">Marine rotifer</name>
    <name type="synonym">Brachionus muelleri</name>
    <dbReference type="NCBI Taxonomy" id="10195"/>
    <lineage>
        <taxon>Eukaryota</taxon>
        <taxon>Metazoa</taxon>
        <taxon>Spiralia</taxon>
        <taxon>Gnathifera</taxon>
        <taxon>Rotifera</taxon>
        <taxon>Eurotatoria</taxon>
        <taxon>Monogononta</taxon>
        <taxon>Pseudotrocha</taxon>
        <taxon>Ploima</taxon>
        <taxon>Brachionidae</taxon>
        <taxon>Brachionus</taxon>
    </lineage>
</organism>
<sequence>MKDLILTLADIKFCYNMKDTNTGLLELGLRVRIYVLSLSILAFQNMFKMIIILMQFDLRLITSPYYIPPSLDWKLSSISSII</sequence>
<keyword evidence="1" id="KW-0472">Membrane</keyword>
<evidence type="ECO:0000313" key="2">
    <source>
        <dbReference type="EMBL" id="RNA08667.1"/>
    </source>
</evidence>
<evidence type="ECO:0000313" key="3">
    <source>
        <dbReference type="Proteomes" id="UP000276133"/>
    </source>
</evidence>
<dbReference type="AlphaFoldDB" id="A0A3M7QB26"/>
<keyword evidence="1" id="KW-0812">Transmembrane</keyword>